<dbReference type="AlphaFoldDB" id="A0A0A0F3V6"/>
<dbReference type="STRING" id="913325.N799_05445"/>
<gene>
    <name evidence="2" type="ORF">N799_05445</name>
</gene>
<dbReference type="OrthoDB" id="6057666at2"/>
<keyword evidence="3" id="KW-1185">Reference proteome</keyword>
<evidence type="ECO:0000256" key="1">
    <source>
        <dbReference type="SAM" id="MobiDB-lite"/>
    </source>
</evidence>
<feature type="compositionally biased region" description="Low complexity" evidence="1">
    <location>
        <begin position="164"/>
        <end position="173"/>
    </location>
</feature>
<feature type="compositionally biased region" description="Low complexity" evidence="1">
    <location>
        <begin position="137"/>
        <end position="148"/>
    </location>
</feature>
<dbReference type="Proteomes" id="UP000029989">
    <property type="component" value="Unassembled WGS sequence"/>
</dbReference>
<protein>
    <submittedName>
        <fullName evidence="2">Uncharacterized protein</fullName>
    </submittedName>
</protein>
<reference evidence="2 3" key="1">
    <citation type="journal article" date="2015" name="Stand. Genomic Sci.">
        <title>Genomic information of the arsenic-resistant bacterium Lysobacter arseniciresistens type strain ZS79(T) and comparison of Lysobacter draft genomes.</title>
        <authorList>
            <person name="Liu L."/>
            <person name="Zhang S."/>
            <person name="Luo M."/>
            <person name="Wang G."/>
        </authorList>
    </citation>
    <scope>NUCLEOTIDE SEQUENCE [LARGE SCALE GENOMIC DNA]</scope>
    <source>
        <strain evidence="2 3">ZS79</strain>
    </source>
</reference>
<feature type="region of interest" description="Disordered" evidence="1">
    <location>
        <begin position="115"/>
        <end position="210"/>
    </location>
</feature>
<evidence type="ECO:0000313" key="3">
    <source>
        <dbReference type="Proteomes" id="UP000029989"/>
    </source>
</evidence>
<accession>A0A0A0F3V6</accession>
<feature type="compositionally biased region" description="Pro residues" evidence="1">
    <location>
        <begin position="174"/>
        <end position="188"/>
    </location>
</feature>
<comment type="caution">
    <text evidence="2">The sequence shown here is derived from an EMBL/GenBank/DDBJ whole genome shotgun (WGS) entry which is preliminary data.</text>
</comment>
<sequence>MTSRPNHPPPTDPLTAEERALAERLARSAPPRLPPASVDTAILRAAHAAAQPPATPRRRPRWPALVGIAATLVLAIGVAWQLRPVGEAPQAQGEHAPAMVRAPAPTEEGRAFGVIGPGDAATEAAPPSDPPVATESAPYEAPVARRAPVPAPEPVSLPAPPAPAVADEPAVVLAPPPPPAPPAPPAAASPPASSATTASTAADQRQQVARKAAAYEQAAAMQRRTPLAAVRPAPAVATITVADLPPSNDPGLPPDVWIERIRQRRDAGRIDDARASLALLRDAHPDLALPDDLRALAADAPPAP</sequence>
<proteinExistence type="predicted"/>
<feature type="compositionally biased region" description="Pro residues" evidence="1">
    <location>
        <begin position="149"/>
        <end position="163"/>
    </location>
</feature>
<dbReference type="eggNOG" id="ENOG5033FIT">
    <property type="taxonomic scope" value="Bacteria"/>
</dbReference>
<dbReference type="EMBL" id="AVPT01000002">
    <property type="protein sequence ID" value="KGM57504.1"/>
    <property type="molecule type" value="Genomic_DNA"/>
</dbReference>
<evidence type="ECO:0000313" key="2">
    <source>
        <dbReference type="EMBL" id="KGM57504.1"/>
    </source>
</evidence>
<dbReference type="RefSeq" id="WP_036206951.1">
    <property type="nucleotide sequence ID" value="NZ_AVPT01000002.1"/>
</dbReference>
<feature type="compositionally biased region" description="Low complexity" evidence="1">
    <location>
        <begin position="189"/>
        <end position="210"/>
    </location>
</feature>
<name>A0A0A0F3V6_9GAMM</name>
<organism evidence="2 3">
    <name type="scientific">Lysobacter arseniciresistens ZS79</name>
    <dbReference type="NCBI Taxonomy" id="913325"/>
    <lineage>
        <taxon>Bacteria</taxon>
        <taxon>Pseudomonadati</taxon>
        <taxon>Pseudomonadota</taxon>
        <taxon>Gammaproteobacteria</taxon>
        <taxon>Lysobacterales</taxon>
        <taxon>Lysobacteraceae</taxon>
        <taxon>Novilysobacter</taxon>
    </lineage>
</organism>